<dbReference type="Proteomes" id="UP000016923">
    <property type="component" value="Unassembled WGS sequence"/>
</dbReference>
<reference evidence="2 3" key="1">
    <citation type="journal article" date="2013" name="BMC Genomics">
        <title>The genome and transcriptome of the pine saprophyte Ophiostoma piceae, and a comparison with the bark beetle-associated pine pathogen Grosmannia clavigera.</title>
        <authorList>
            <person name="Haridas S."/>
            <person name="Wang Y."/>
            <person name="Lim L."/>
            <person name="Massoumi Alamouti S."/>
            <person name="Jackman S."/>
            <person name="Docking R."/>
            <person name="Robertson G."/>
            <person name="Birol I."/>
            <person name="Bohlmann J."/>
            <person name="Breuil C."/>
        </authorList>
    </citation>
    <scope>NUCLEOTIDE SEQUENCE [LARGE SCALE GENOMIC DNA]</scope>
    <source>
        <strain evidence="2 3">UAMH 11346</strain>
    </source>
</reference>
<sequence>MSRPLTPGSEPPVASNGSTRQHSYHHDDIHTDSDSEPAIEPVSEPVTRSLSEPPPSLPDIYDNENCLNDIVLPSVEPDDRDVDTPGASASISHKRKAEMITNGNVPKRKKKVHRKITFEEWIVEEVARRRAQYATPEPVNETDDSSTEPPSTSSDGSPRA</sequence>
<feature type="compositionally biased region" description="Low complexity" evidence="1">
    <location>
        <begin position="147"/>
        <end position="160"/>
    </location>
</feature>
<feature type="compositionally biased region" description="Basic and acidic residues" evidence="1">
    <location>
        <begin position="24"/>
        <end position="33"/>
    </location>
</feature>
<organism evidence="2 3">
    <name type="scientific">Ophiostoma piceae (strain UAMH 11346)</name>
    <name type="common">Sap stain fungus</name>
    <dbReference type="NCBI Taxonomy" id="1262450"/>
    <lineage>
        <taxon>Eukaryota</taxon>
        <taxon>Fungi</taxon>
        <taxon>Dikarya</taxon>
        <taxon>Ascomycota</taxon>
        <taxon>Pezizomycotina</taxon>
        <taxon>Sordariomycetes</taxon>
        <taxon>Sordariomycetidae</taxon>
        <taxon>Ophiostomatales</taxon>
        <taxon>Ophiostomataceae</taxon>
        <taxon>Ophiostoma</taxon>
    </lineage>
</organism>
<feature type="region of interest" description="Disordered" evidence="1">
    <location>
        <begin position="128"/>
        <end position="160"/>
    </location>
</feature>
<name>S3BXX6_OPHP1</name>
<accession>S3BXX6</accession>
<keyword evidence="3" id="KW-1185">Reference proteome</keyword>
<proteinExistence type="predicted"/>
<feature type="region of interest" description="Disordered" evidence="1">
    <location>
        <begin position="1"/>
        <end position="111"/>
    </location>
</feature>
<dbReference type="EMBL" id="KE148161">
    <property type="protein sequence ID" value="EPE04296.1"/>
    <property type="molecule type" value="Genomic_DNA"/>
</dbReference>
<evidence type="ECO:0000313" key="2">
    <source>
        <dbReference type="EMBL" id="EPE04296.1"/>
    </source>
</evidence>
<protein>
    <submittedName>
        <fullName evidence="2">Uncharacterized protein</fullName>
    </submittedName>
</protein>
<evidence type="ECO:0000313" key="3">
    <source>
        <dbReference type="Proteomes" id="UP000016923"/>
    </source>
</evidence>
<dbReference type="VEuPathDB" id="FungiDB:F503_01300"/>
<gene>
    <name evidence="2" type="ORF">F503_01300</name>
</gene>
<dbReference type="AlphaFoldDB" id="S3BXX6"/>
<evidence type="ECO:0000256" key="1">
    <source>
        <dbReference type="SAM" id="MobiDB-lite"/>
    </source>
</evidence>
<dbReference type="HOGENOM" id="CLU_1652695_0_0_1"/>